<dbReference type="InterPro" id="IPR018306">
    <property type="entry name" value="Phage_T5_Orf172_DNA-bd"/>
</dbReference>
<evidence type="ECO:0000313" key="4">
    <source>
        <dbReference type="Proteomes" id="UP000536195"/>
    </source>
</evidence>
<dbReference type="AlphaFoldDB" id="A0A7J9S5Z1"/>
<feature type="coiled-coil region" evidence="1">
    <location>
        <begin position="117"/>
        <end position="151"/>
    </location>
</feature>
<dbReference type="Pfam" id="PF13455">
    <property type="entry name" value="MUG113"/>
    <property type="match status" value="1"/>
</dbReference>
<dbReference type="EMBL" id="JACHEC010000003">
    <property type="protein sequence ID" value="MBB6402197.1"/>
    <property type="molecule type" value="Genomic_DNA"/>
</dbReference>
<feature type="domain" description="Bacteriophage T5 Orf172 DNA-binding" evidence="2">
    <location>
        <begin position="387"/>
        <end position="470"/>
    </location>
</feature>
<proteinExistence type="predicted"/>
<reference evidence="3 4" key="1">
    <citation type="submission" date="2020-08" db="EMBL/GenBank/DDBJ databases">
        <title>Genomic Encyclopedia of Type Strains, Phase IV (KMG-V): Genome sequencing to study the core and pangenomes of soil and plant-associated prokaryotes.</title>
        <authorList>
            <person name="Whitman W."/>
        </authorList>
    </citation>
    <scope>NUCLEOTIDE SEQUENCE [LARGE SCALE GENOMIC DNA]</scope>
    <source>
        <strain evidence="3 4">C11</strain>
    </source>
</reference>
<dbReference type="RefSeq" id="WP_311769221.1">
    <property type="nucleotide sequence ID" value="NZ_JACHEC010000003.1"/>
</dbReference>
<keyword evidence="1" id="KW-0175">Coiled coil</keyword>
<evidence type="ECO:0000313" key="3">
    <source>
        <dbReference type="EMBL" id="MBB6402197.1"/>
    </source>
</evidence>
<feature type="coiled-coil region" evidence="1">
    <location>
        <begin position="282"/>
        <end position="370"/>
    </location>
</feature>
<comment type="caution">
    <text evidence="3">The sequence shown here is derived from an EMBL/GenBank/DDBJ whole genome shotgun (WGS) entry which is preliminary data.</text>
</comment>
<accession>A0A7J9S5Z1</accession>
<evidence type="ECO:0000259" key="2">
    <source>
        <dbReference type="SMART" id="SM00974"/>
    </source>
</evidence>
<organism evidence="3 4">
    <name type="scientific">Methanococcus maripaludis</name>
    <name type="common">Methanococcus deltae</name>
    <dbReference type="NCBI Taxonomy" id="39152"/>
    <lineage>
        <taxon>Archaea</taxon>
        <taxon>Methanobacteriati</taxon>
        <taxon>Methanobacteriota</taxon>
        <taxon>Methanomada group</taxon>
        <taxon>Methanococci</taxon>
        <taxon>Methanococcales</taxon>
        <taxon>Methanococcaceae</taxon>
        <taxon>Methanococcus</taxon>
    </lineage>
</organism>
<protein>
    <recommendedName>
        <fullName evidence="2">Bacteriophage T5 Orf172 DNA-binding domain-containing protein</fullName>
    </recommendedName>
</protein>
<dbReference type="Pfam" id="PF13250">
    <property type="entry name" value="SNIPE"/>
    <property type="match status" value="1"/>
</dbReference>
<name>A0A7J9S5Z1_METMI</name>
<feature type="coiled-coil region" evidence="1">
    <location>
        <begin position="9"/>
        <end position="79"/>
    </location>
</feature>
<sequence>MGIGDIFNAGKFKKEIENLKKENERLTQEIENLRKENDELNKKELNLEQLKYLDLKKEIENLESTKKERENALKISLENLDQKRQDKIYHINAEIKRLEEEKKAKIKGIDLELKAFTKKTNLEMNKLKERKNELLDTIEDLEKKIISFEEEILIQSFGFYDPRYNLTTSEAYKNKLTEVRTQQKEMVKNKKAVDYFDGWELNGSKKEGQKMNNDNIKLIVRSFNNECEASVFKVKYNTIDASEKRIRTSYDTLNKLGERNRITITSRYLNLKLQELYLAYEYELKKREEREEQARIKEQMREEARVLKEIETMKAKIEKEETHFKQAVAGIKEKMENATEAQKLKYEEKLRELEEKIRLLEKDKEDVYNREQNTRAGYVYIISNIGSFGDDIYKIGMTRRLEPFERVRELSGASVPFPFDVHAMVFSEDAPKLENALHNYFRDRQLNKVNNKKEFFKVNLHEVEKVVKENHNKVVEFTKIAEAEQYRQSIAMDNKITEKEEKIGYEA</sequence>
<gene>
    <name evidence="3" type="ORF">HNP92_001519</name>
</gene>
<dbReference type="Proteomes" id="UP000536195">
    <property type="component" value="Unassembled WGS sequence"/>
</dbReference>
<evidence type="ECO:0000256" key="1">
    <source>
        <dbReference type="SAM" id="Coils"/>
    </source>
</evidence>
<dbReference type="SMART" id="SM00974">
    <property type="entry name" value="T5orf172"/>
    <property type="match status" value="1"/>
</dbReference>
<dbReference type="InterPro" id="IPR025280">
    <property type="entry name" value="SNIPE"/>
</dbReference>